<evidence type="ECO:0000256" key="6">
    <source>
        <dbReference type="SAM" id="MobiDB-lite"/>
    </source>
</evidence>
<keyword evidence="9" id="KW-1185">Reference proteome</keyword>
<dbReference type="Pfam" id="PF02854">
    <property type="entry name" value="MIF4G"/>
    <property type="match status" value="1"/>
</dbReference>
<dbReference type="GO" id="GO:0003729">
    <property type="term" value="F:mRNA binding"/>
    <property type="evidence" value="ECO:0007669"/>
    <property type="project" value="TreeGrafter"/>
</dbReference>
<dbReference type="Gene3D" id="1.25.40.180">
    <property type="match status" value="1"/>
</dbReference>
<dbReference type="PROSITE" id="PS50075">
    <property type="entry name" value="CARRIER"/>
    <property type="match status" value="1"/>
</dbReference>
<feature type="region of interest" description="Disordered" evidence="6">
    <location>
        <begin position="1408"/>
        <end position="1429"/>
    </location>
</feature>
<organism evidence="8 9">
    <name type="scientific">Symbiodinium microadriaticum</name>
    <name type="common">Dinoflagellate</name>
    <name type="synonym">Zooxanthella microadriatica</name>
    <dbReference type="NCBI Taxonomy" id="2951"/>
    <lineage>
        <taxon>Eukaryota</taxon>
        <taxon>Sar</taxon>
        <taxon>Alveolata</taxon>
        <taxon>Dinophyceae</taxon>
        <taxon>Suessiales</taxon>
        <taxon>Symbiodiniaceae</taxon>
        <taxon>Symbiodinium</taxon>
    </lineage>
</organism>
<feature type="compositionally biased region" description="Polar residues" evidence="6">
    <location>
        <begin position="126"/>
        <end position="135"/>
    </location>
</feature>
<dbReference type="InterPro" id="IPR020806">
    <property type="entry name" value="PKS_PP-bd"/>
</dbReference>
<feature type="compositionally biased region" description="Basic and acidic residues" evidence="6">
    <location>
        <begin position="184"/>
        <end position="197"/>
    </location>
</feature>
<dbReference type="SMART" id="SM00543">
    <property type="entry name" value="MIF4G"/>
    <property type="match status" value="1"/>
</dbReference>
<dbReference type="Gene3D" id="1.10.1200.10">
    <property type="entry name" value="ACP-like"/>
    <property type="match status" value="1"/>
</dbReference>
<dbReference type="SUPFAM" id="SSF48371">
    <property type="entry name" value="ARM repeat"/>
    <property type="match status" value="2"/>
</dbReference>
<accession>A0A1Q9E374</accession>
<gene>
    <name evidence="8" type="ORF">AK812_SmicGene15321</name>
</gene>
<keyword evidence="2" id="KW-0596">Phosphopantetheine</keyword>
<evidence type="ECO:0000256" key="2">
    <source>
        <dbReference type="ARBA" id="ARBA00022450"/>
    </source>
</evidence>
<evidence type="ECO:0000256" key="1">
    <source>
        <dbReference type="ARBA" id="ARBA00005775"/>
    </source>
</evidence>
<evidence type="ECO:0000256" key="4">
    <source>
        <dbReference type="ARBA" id="ARBA00022553"/>
    </source>
</evidence>
<dbReference type="SUPFAM" id="SSF47336">
    <property type="entry name" value="ACP-like"/>
    <property type="match status" value="1"/>
</dbReference>
<reference evidence="8 9" key="1">
    <citation type="submission" date="2016-02" db="EMBL/GenBank/DDBJ databases">
        <title>Genome analysis of coral dinoflagellate symbionts highlights evolutionary adaptations to a symbiotic lifestyle.</title>
        <authorList>
            <person name="Aranda M."/>
            <person name="Li Y."/>
            <person name="Liew Y.J."/>
            <person name="Baumgarten S."/>
            <person name="Simakov O."/>
            <person name="Wilson M."/>
            <person name="Piel J."/>
            <person name="Ashoor H."/>
            <person name="Bougouffa S."/>
            <person name="Bajic V.B."/>
            <person name="Ryu T."/>
            <person name="Ravasi T."/>
            <person name="Bayer T."/>
            <person name="Micklem G."/>
            <person name="Kim H."/>
            <person name="Bhak J."/>
            <person name="Lajeunesse T.C."/>
            <person name="Voolstra C.R."/>
        </authorList>
    </citation>
    <scope>NUCLEOTIDE SEQUENCE [LARGE SCALE GENOMIC DNA]</scope>
    <source>
        <strain evidence="8 9">CCMP2467</strain>
    </source>
</reference>
<feature type="compositionally biased region" description="Low complexity" evidence="6">
    <location>
        <begin position="210"/>
        <end position="220"/>
    </location>
</feature>
<protein>
    <submittedName>
        <fullName evidence="8">Eukaryotic translation initiation factor isoform 4G-2</fullName>
    </submittedName>
</protein>
<feature type="domain" description="Carrier" evidence="7">
    <location>
        <begin position="1138"/>
        <end position="1216"/>
    </location>
</feature>
<dbReference type="InterPro" id="IPR011990">
    <property type="entry name" value="TPR-like_helical_dom_sf"/>
</dbReference>
<feature type="compositionally biased region" description="Polar residues" evidence="6">
    <location>
        <begin position="163"/>
        <end position="183"/>
    </location>
</feature>
<proteinExistence type="inferred from homology"/>
<comment type="caution">
    <text evidence="8">The sequence shown here is derived from an EMBL/GenBank/DDBJ whole genome shotgun (WGS) entry which is preliminary data.</text>
</comment>
<dbReference type="Gene3D" id="1.25.40.10">
    <property type="entry name" value="Tetratricopeptide repeat domain"/>
    <property type="match status" value="3"/>
</dbReference>
<dbReference type="Proteomes" id="UP000186817">
    <property type="component" value="Unassembled WGS sequence"/>
</dbReference>
<dbReference type="GO" id="GO:0003743">
    <property type="term" value="F:translation initiation factor activity"/>
    <property type="evidence" value="ECO:0007669"/>
    <property type="project" value="UniProtKB-KW"/>
</dbReference>
<evidence type="ECO:0000256" key="3">
    <source>
        <dbReference type="ARBA" id="ARBA00022540"/>
    </source>
</evidence>
<dbReference type="OrthoDB" id="514777at2759"/>
<evidence type="ECO:0000259" key="7">
    <source>
        <dbReference type="PROSITE" id="PS50075"/>
    </source>
</evidence>
<dbReference type="SUPFAM" id="SSF48452">
    <property type="entry name" value="TPR-like"/>
    <property type="match status" value="3"/>
</dbReference>
<dbReference type="InterPro" id="IPR016024">
    <property type="entry name" value="ARM-type_fold"/>
</dbReference>
<dbReference type="EMBL" id="LSRX01000278">
    <property type="protein sequence ID" value="OLQ01874.1"/>
    <property type="molecule type" value="Genomic_DNA"/>
</dbReference>
<feature type="region of interest" description="Disordered" evidence="6">
    <location>
        <begin position="110"/>
        <end position="229"/>
    </location>
</feature>
<dbReference type="SMART" id="SM00028">
    <property type="entry name" value="TPR"/>
    <property type="match status" value="5"/>
</dbReference>
<sequence length="1429" mass="157682">MMLVSSLSSWSDPAAEATTAEWSTPANRLPGRWHAMSSPGFGMLATLALAGICHADCSETEAAEACVGQHWADSVVPPGFSAYSSLAKCAAATVAGSIFALVGMMIESKKDKKNKPISREDLVLPRTTSTCSSSPVHAPAPAREAECQDSQQQDPDESELKRSQSLPSSQLKRSDTSSSGQRSYTKEKEKGRSDELNWRSTSSRPVRTFSAPVPKPKTVAKPPPSPLSIIGKDLTEMQKVERQVKSILNKLTWEKLDKLYDDLVSYCTVDDQDTRRETVEVIARDVFKKATLQHHFIELYAGLCARLDADLKQRGIEVNFRRALLEQCQESFTTHLAPPQIDSCLDYEDQYEMLVKYKTKMLGNVKLIAHLLRLRMLAAKIIFHCIDELISIGSAEERKVEGQERCAVVMAPDPYHGLDHAEIYGKKAADESLNPKARGAWKDLADGVQSLNEDDPDSAIRLGNQAGEAFRDAHCPEGDADSLLLVTRALTSVNRRKEADKLARDRLAEVRAKADGPSEAKALLALAEVNADQRGSKKREEARTAAKEARGMFEKLADERMRAAALLVQSHICIKSKNQEKDKRAAEALKLAEDARKICNDLGDTRTEATCLHAYASAHDIIEQHNECIQAAEDALDLYLDLQDPYAEAFELCCMAQWFMNYSRWQLAIDHAEDALEILRAAPKPSASQELRALQILSQAHQGKGDKTGTDAVHESLKRFQQSDNRSAEAAAMDMLLRAHCEKGEFERALETAERARSAFKAVGDEVAEANISALIAGLYLKLGMADEALKEGHAVLDLVRRSGSTKQKSDLMLTLSQAYLEKQEHEEALAICRDMQDHFTQKGDVEGEADCLLAAGSLLVLQGDLDEARSLAAKAQLILSEEGNATGEGKALRLLAEIYAKQEQHKAAIRAGERSRALLRGEEGAADEASMLFLVAQEAVQLAVIEGARVGLDKPLKRHAREALDKAEKCAKMAVKLCTDNASEQGTSEILGSSLCSLSQVHMLRSKYKEALSIGQEAVQVFVKTGHKRNQASASLLCADAERALEHYKESQRYALEAVACFNQADVLDEKGLASAQSIIEALKQHLAPPRPQVVPGGPPGALPPQMMQQYAEEEEVAEGRVARTRERGPAMDVKALSPDVIKKKILDVALSMTGADDGDIEADTPLMEAGLTSTSAVGLRDELMKDLVGVNLPVTLVFDYPSISAMTELALETLCAFIETLGGTFDKPQWSGYARLQEIFKQVEILADDKKQSARTRCLLKDLLDKRRNAWQEKTTVIASPKSDKEKEKLQKKTIRSEKLDWMEARVSVNSPLSGVSGRRAAEPEMPAQGEVEVSEMQSKQLEVALSQTIQRLAAGRLRRKESQEEVEARLEREKQEREEREAQEKEERIQDELRRKRRAERALLESQSKKKMKFCAALEDDDEDSG</sequence>
<dbReference type="InterPro" id="IPR003890">
    <property type="entry name" value="MIF4G-like_typ-3"/>
</dbReference>
<dbReference type="GO" id="GO:0031177">
    <property type="term" value="F:phosphopantetheine binding"/>
    <property type="evidence" value="ECO:0007669"/>
    <property type="project" value="InterPro"/>
</dbReference>
<dbReference type="InterPro" id="IPR036736">
    <property type="entry name" value="ACP-like_sf"/>
</dbReference>
<dbReference type="GO" id="GO:0016281">
    <property type="term" value="C:eukaryotic translation initiation factor 4F complex"/>
    <property type="evidence" value="ECO:0007669"/>
    <property type="project" value="TreeGrafter"/>
</dbReference>
<keyword evidence="3 8" id="KW-0396">Initiation factor</keyword>
<keyword evidence="4" id="KW-0597">Phosphoprotein</keyword>
<evidence type="ECO:0000313" key="9">
    <source>
        <dbReference type="Proteomes" id="UP000186817"/>
    </source>
</evidence>
<evidence type="ECO:0000313" key="8">
    <source>
        <dbReference type="EMBL" id="OLQ01874.1"/>
    </source>
</evidence>
<dbReference type="PANTHER" id="PTHR23253">
    <property type="entry name" value="EUKARYOTIC TRANSLATION INITIATION FACTOR 4 GAMMA"/>
    <property type="match status" value="1"/>
</dbReference>
<dbReference type="SMART" id="SM00823">
    <property type="entry name" value="PKS_PP"/>
    <property type="match status" value="1"/>
</dbReference>
<keyword evidence="5" id="KW-0648">Protein biosynthesis</keyword>
<dbReference type="InterPro" id="IPR019734">
    <property type="entry name" value="TPR_rpt"/>
</dbReference>
<dbReference type="Pfam" id="PF00550">
    <property type="entry name" value="PP-binding"/>
    <property type="match status" value="1"/>
</dbReference>
<dbReference type="PANTHER" id="PTHR23253:SF9">
    <property type="entry name" value="EUKARYOTIC TRANSLATION INITIATION FACTOR 4 GAMMA 2"/>
    <property type="match status" value="1"/>
</dbReference>
<evidence type="ECO:0000256" key="5">
    <source>
        <dbReference type="ARBA" id="ARBA00022917"/>
    </source>
</evidence>
<name>A0A1Q9E374_SYMMI</name>
<comment type="similarity">
    <text evidence="1">Belongs to the eukaryotic initiation factor 4G family.</text>
</comment>
<feature type="region of interest" description="Disordered" evidence="6">
    <location>
        <begin position="1363"/>
        <end position="1394"/>
    </location>
</feature>
<dbReference type="InterPro" id="IPR009081">
    <property type="entry name" value="PP-bd_ACP"/>
</dbReference>